<sequence>MRGNPREYLEILPSDSHMNFLRFASIPLLLLTSGVQAVGVSPGQIKNFVTFGDSYTDIVSVGDGGTAWPVYASGYANVSLFPFAKSGATCSNNLTDRPFPSVFESQLPTYFQETSDGSLKLSAEETIYTLWIGTNDLGESALLTGDDAASLVDVTTCMVNWVKVLYDSGARNFIFQNMIPLQHTILYSSTGYYTKFWTFPRNATSWSVSMTELTLSGNDLTQLKLQALLPQIPGAHIAHFDSHSLFQDMLSNPSAYLNGTAPLNVTGCINSCVFQVNEPDSGVCTLVNGTDRDSYLWYDELHPSEQADRIVAREMALVMEGKTSKWATWL</sequence>
<dbReference type="AlphaFoldDB" id="A0AA38P405"/>
<dbReference type="Pfam" id="PF00657">
    <property type="entry name" value="Lipase_GDSL"/>
    <property type="match status" value="1"/>
</dbReference>
<dbReference type="PANTHER" id="PTHR45648">
    <property type="entry name" value="GDSL LIPASE/ACYLHYDROLASE FAMILY PROTEIN (AFU_ORTHOLOGUE AFUA_4G14700)"/>
    <property type="match status" value="1"/>
</dbReference>
<accession>A0AA38P405</accession>
<feature type="non-terminal residue" evidence="2">
    <location>
        <position position="330"/>
    </location>
</feature>
<name>A0AA38P405_9AGAR</name>
<evidence type="ECO:0000313" key="3">
    <source>
        <dbReference type="Proteomes" id="UP001163846"/>
    </source>
</evidence>
<evidence type="ECO:0000313" key="2">
    <source>
        <dbReference type="EMBL" id="KAJ3835912.1"/>
    </source>
</evidence>
<dbReference type="Proteomes" id="UP001163846">
    <property type="component" value="Unassembled WGS sequence"/>
</dbReference>
<evidence type="ECO:0000256" key="1">
    <source>
        <dbReference type="ARBA" id="ARBA00022801"/>
    </source>
</evidence>
<dbReference type="PANTHER" id="PTHR45648:SF22">
    <property type="entry name" value="GDSL LIPASE_ACYLHYDROLASE FAMILY PROTEIN (AFU_ORTHOLOGUE AFUA_4G14700)"/>
    <property type="match status" value="1"/>
</dbReference>
<dbReference type="InterPro" id="IPR051058">
    <property type="entry name" value="GDSL_Est/Lipase"/>
</dbReference>
<organism evidence="2 3">
    <name type="scientific">Lentinula raphanica</name>
    <dbReference type="NCBI Taxonomy" id="153919"/>
    <lineage>
        <taxon>Eukaryota</taxon>
        <taxon>Fungi</taxon>
        <taxon>Dikarya</taxon>
        <taxon>Basidiomycota</taxon>
        <taxon>Agaricomycotina</taxon>
        <taxon>Agaricomycetes</taxon>
        <taxon>Agaricomycetidae</taxon>
        <taxon>Agaricales</taxon>
        <taxon>Marasmiineae</taxon>
        <taxon>Omphalotaceae</taxon>
        <taxon>Lentinula</taxon>
    </lineage>
</organism>
<protein>
    <submittedName>
        <fullName evidence="2">GDSL lipase/acylhydrolase</fullName>
    </submittedName>
</protein>
<reference evidence="2" key="1">
    <citation type="submission" date="2022-08" db="EMBL/GenBank/DDBJ databases">
        <authorList>
            <consortium name="DOE Joint Genome Institute"/>
            <person name="Min B."/>
            <person name="Riley R."/>
            <person name="Sierra-Patev S."/>
            <person name="Naranjo-Ortiz M."/>
            <person name="Looney B."/>
            <person name="Konkel Z."/>
            <person name="Slot J.C."/>
            <person name="Sakamoto Y."/>
            <person name="Steenwyk J.L."/>
            <person name="Rokas A."/>
            <person name="Carro J."/>
            <person name="Camarero S."/>
            <person name="Ferreira P."/>
            <person name="Molpeceres G."/>
            <person name="Ruiz-Duenas F.J."/>
            <person name="Serrano A."/>
            <person name="Henrissat B."/>
            <person name="Drula E."/>
            <person name="Hughes K.W."/>
            <person name="Mata J.L."/>
            <person name="Ishikawa N.K."/>
            <person name="Vargas-Isla R."/>
            <person name="Ushijima S."/>
            <person name="Smith C.A."/>
            <person name="Ahrendt S."/>
            <person name="Andreopoulos W."/>
            <person name="He G."/>
            <person name="Labutti K."/>
            <person name="Lipzen A."/>
            <person name="Ng V."/>
            <person name="Sandor L."/>
            <person name="Barry K."/>
            <person name="Martinez A.T."/>
            <person name="Xiao Y."/>
            <person name="Gibbons J.G."/>
            <person name="Terashima K."/>
            <person name="Hibbett D.S."/>
            <person name="Grigoriev I.V."/>
        </authorList>
    </citation>
    <scope>NUCLEOTIDE SEQUENCE</scope>
    <source>
        <strain evidence="2">TFB9207</strain>
    </source>
</reference>
<dbReference type="InterPro" id="IPR001087">
    <property type="entry name" value="GDSL"/>
</dbReference>
<dbReference type="EMBL" id="MU806365">
    <property type="protein sequence ID" value="KAJ3835912.1"/>
    <property type="molecule type" value="Genomic_DNA"/>
</dbReference>
<dbReference type="InterPro" id="IPR036514">
    <property type="entry name" value="SGNH_hydro_sf"/>
</dbReference>
<dbReference type="SUPFAM" id="SSF52266">
    <property type="entry name" value="SGNH hydrolase"/>
    <property type="match status" value="1"/>
</dbReference>
<keyword evidence="1" id="KW-0378">Hydrolase</keyword>
<proteinExistence type="predicted"/>
<dbReference type="GO" id="GO:0016788">
    <property type="term" value="F:hydrolase activity, acting on ester bonds"/>
    <property type="evidence" value="ECO:0007669"/>
    <property type="project" value="InterPro"/>
</dbReference>
<dbReference type="Gene3D" id="3.40.50.1110">
    <property type="entry name" value="SGNH hydrolase"/>
    <property type="match status" value="1"/>
</dbReference>
<gene>
    <name evidence="2" type="ORF">F5878DRAFT_566473</name>
</gene>
<keyword evidence="3" id="KW-1185">Reference proteome</keyword>
<comment type="caution">
    <text evidence="2">The sequence shown here is derived from an EMBL/GenBank/DDBJ whole genome shotgun (WGS) entry which is preliminary data.</text>
</comment>